<evidence type="ECO:0000313" key="2">
    <source>
        <dbReference type="EMBL" id="CDW34937.1"/>
    </source>
</evidence>
<organism evidence="2">
    <name type="scientific">Lepeophtheirus salmonis</name>
    <name type="common">Salmon louse</name>
    <name type="synonym">Caligus salmonis</name>
    <dbReference type="NCBI Taxonomy" id="72036"/>
    <lineage>
        <taxon>Eukaryota</taxon>
        <taxon>Metazoa</taxon>
        <taxon>Ecdysozoa</taxon>
        <taxon>Arthropoda</taxon>
        <taxon>Crustacea</taxon>
        <taxon>Multicrustacea</taxon>
        <taxon>Hexanauplia</taxon>
        <taxon>Copepoda</taxon>
        <taxon>Siphonostomatoida</taxon>
        <taxon>Caligidae</taxon>
        <taxon>Lepeophtheirus</taxon>
    </lineage>
</organism>
<dbReference type="AlphaFoldDB" id="A0A0K2UAH6"/>
<sequence>HYIYSTAAPTALYWKYLKDISFSPFILYVKWIHLFDIFSLLCLLPLLKCPFFETFPFKLIPLLCSTII</sequence>
<evidence type="ECO:0000256" key="1">
    <source>
        <dbReference type="SAM" id="Phobius"/>
    </source>
</evidence>
<protein>
    <submittedName>
        <fullName evidence="2">Uncharacterized protein</fullName>
    </submittedName>
</protein>
<proteinExistence type="predicted"/>
<keyword evidence="1" id="KW-0472">Membrane</keyword>
<feature type="transmembrane region" description="Helical" evidence="1">
    <location>
        <begin position="25"/>
        <end position="47"/>
    </location>
</feature>
<dbReference type="EMBL" id="HACA01017576">
    <property type="protein sequence ID" value="CDW34937.1"/>
    <property type="molecule type" value="Transcribed_RNA"/>
</dbReference>
<name>A0A0K2UAH6_LEPSM</name>
<reference evidence="2" key="1">
    <citation type="submission" date="2014-05" db="EMBL/GenBank/DDBJ databases">
        <authorList>
            <person name="Chronopoulou M."/>
        </authorList>
    </citation>
    <scope>NUCLEOTIDE SEQUENCE</scope>
    <source>
        <tissue evidence="2">Whole organism</tissue>
    </source>
</reference>
<accession>A0A0K2UAH6</accession>
<keyword evidence="1" id="KW-1133">Transmembrane helix</keyword>
<keyword evidence="1" id="KW-0812">Transmembrane</keyword>
<feature type="non-terminal residue" evidence="2">
    <location>
        <position position="1"/>
    </location>
</feature>